<dbReference type="Proteomes" id="UP000256424">
    <property type="component" value="Unassembled WGS sequence"/>
</dbReference>
<evidence type="ECO:0000313" key="1">
    <source>
        <dbReference type="EMBL" id="RDU72393.1"/>
    </source>
</evidence>
<gene>
    <name evidence="1" type="ORF">CQA66_04845</name>
</gene>
<name>A0A3D8J4L4_9HELI</name>
<reference evidence="1 2" key="1">
    <citation type="submission" date="2018-04" db="EMBL/GenBank/DDBJ databases">
        <title>Novel Campyloabacter and Helicobacter Species and Strains.</title>
        <authorList>
            <person name="Mannion A.J."/>
            <person name="Shen Z."/>
            <person name="Fox J.G."/>
        </authorList>
    </citation>
    <scope>NUCLEOTIDE SEQUENCE [LARGE SCALE GENOMIC DNA]</scope>
    <source>
        <strain evidence="1 2">MIT 97-5075</strain>
    </source>
</reference>
<dbReference type="OrthoDB" id="5326008at2"/>
<dbReference type="RefSeq" id="WP_104762828.1">
    <property type="nucleotide sequence ID" value="NZ_FZPM01000009.1"/>
</dbReference>
<organism evidence="1 2">
    <name type="scientific">Helicobacter aurati</name>
    <dbReference type="NCBI Taxonomy" id="137778"/>
    <lineage>
        <taxon>Bacteria</taxon>
        <taxon>Pseudomonadati</taxon>
        <taxon>Campylobacterota</taxon>
        <taxon>Epsilonproteobacteria</taxon>
        <taxon>Campylobacterales</taxon>
        <taxon>Helicobacteraceae</taxon>
        <taxon>Helicobacter</taxon>
    </lineage>
</organism>
<dbReference type="AlphaFoldDB" id="A0A3D8J4L4"/>
<evidence type="ECO:0000313" key="2">
    <source>
        <dbReference type="Proteomes" id="UP000256424"/>
    </source>
</evidence>
<comment type="caution">
    <text evidence="1">The sequence shown here is derived from an EMBL/GenBank/DDBJ whole genome shotgun (WGS) entry which is preliminary data.</text>
</comment>
<evidence type="ECO:0008006" key="3">
    <source>
        <dbReference type="Google" id="ProtNLM"/>
    </source>
</evidence>
<protein>
    <recommendedName>
        <fullName evidence="3">Papain-like cysteine peptidase</fullName>
    </recommendedName>
</protein>
<sequence>MQEQIFFNKTLRNISKISTHWIPFTPYRHRIRDGLFEKMNAAFNRLLLSQYRKQYQEELICVDMAISLGDACQAAHYLQKFGLREFASPFDWMMCYTLKDIQNLFANDFEGFFADIQEKEDWESENGCRYITDLRNGMVSIHAFKQAQSIQSQYSFFIQTMQRRFANLKSHIFQSQHILFVTTRPSDKESCEEFLYFMQSYHNANYTILNIAKMQGENVLSPAQKKITKLNAKLSIIDYSFVDTYPNSVLLQSNNTAKTTGGATPFN</sequence>
<keyword evidence="2" id="KW-1185">Reference proteome</keyword>
<dbReference type="Pfam" id="PF08795">
    <property type="entry name" value="DUF1796"/>
    <property type="match status" value="1"/>
</dbReference>
<proteinExistence type="predicted"/>
<dbReference type="EMBL" id="NXLW01000007">
    <property type="protein sequence ID" value="RDU72393.1"/>
    <property type="molecule type" value="Genomic_DNA"/>
</dbReference>
<accession>A0A3D8J4L4</accession>
<dbReference type="InterPro" id="IPR014903">
    <property type="entry name" value="DUF1796"/>
</dbReference>